<reference evidence="2" key="1">
    <citation type="submission" date="2023-06" db="EMBL/GenBank/DDBJ databases">
        <authorList>
            <person name="Kurt Z."/>
        </authorList>
    </citation>
    <scope>NUCLEOTIDE SEQUENCE</scope>
</reference>
<feature type="transmembrane region" description="Helical" evidence="1">
    <location>
        <begin position="142"/>
        <end position="163"/>
    </location>
</feature>
<dbReference type="Proteomes" id="UP001642409">
    <property type="component" value="Unassembled WGS sequence"/>
</dbReference>
<keyword evidence="1" id="KW-0812">Transmembrane</keyword>
<evidence type="ECO:0000313" key="2">
    <source>
        <dbReference type="EMBL" id="CAI9960227.1"/>
    </source>
</evidence>
<sequence length="254" mass="29247">MIIMQIILAIECEISYSEDILTVSFDDSDEVYKQNKRSKVDFDAESFRIPECQVEFSISDMYSVIFDCFELEEGEFYLYERDLALHSSIPFVNIVATLKDASSVTVFSDGEFLFKSGIISVQVPDPIPEPPSPINKFNWRSLTIFLAVIFSVIILLLLFSFLYHKKCSKKLSLPIQNTTGFEGGFVDSKRNPLKEINAQVFKRRTLKREKTENMNYDVELSMEQIVSSRQIQQGLFEEIDAGEMMFVASKNWII</sequence>
<name>A0AA86QT04_9EUKA</name>
<proteinExistence type="predicted"/>
<keyword evidence="4" id="KW-1185">Reference proteome</keyword>
<comment type="caution">
    <text evidence="2">The sequence shown here is derived from an EMBL/GenBank/DDBJ whole genome shotgun (WGS) entry which is preliminary data.</text>
</comment>
<keyword evidence="1" id="KW-0472">Membrane</keyword>
<organism evidence="2">
    <name type="scientific">Hexamita inflata</name>
    <dbReference type="NCBI Taxonomy" id="28002"/>
    <lineage>
        <taxon>Eukaryota</taxon>
        <taxon>Metamonada</taxon>
        <taxon>Diplomonadida</taxon>
        <taxon>Hexamitidae</taxon>
        <taxon>Hexamitinae</taxon>
        <taxon>Hexamita</taxon>
    </lineage>
</organism>
<dbReference type="EMBL" id="CATOUU010000930">
    <property type="protein sequence ID" value="CAI9960227.1"/>
    <property type="molecule type" value="Genomic_DNA"/>
</dbReference>
<protein>
    <submittedName>
        <fullName evidence="3">Hypothetical_protein</fullName>
    </submittedName>
</protein>
<evidence type="ECO:0000313" key="4">
    <source>
        <dbReference type="Proteomes" id="UP001642409"/>
    </source>
</evidence>
<reference evidence="3 4" key="2">
    <citation type="submission" date="2024-07" db="EMBL/GenBank/DDBJ databases">
        <authorList>
            <person name="Akdeniz Z."/>
        </authorList>
    </citation>
    <scope>NUCLEOTIDE SEQUENCE [LARGE SCALE GENOMIC DNA]</scope>
</reference>
<keyword evidence="1" id="KW-1133">Transmembrane helix</keyword>
<dbReference type="AlphaFoldDB" id="A0AA86QT04"/>
<gene>
    <name evidence="2" type="ORF">HINF_LOCUS47872</name>
    <name evidence="3" type="ORF">HINF_LOCUS76740</name>
</gene>
<dbReference type="EMBL" id="CAXDID020000724">
    <property type="protein sequence ID" value="CAL6111868.1"/>
    <property type="molecule type" value="Genomic_DNA"/>
</dbReference>
<evidence type="ECO:0000256" key="1">
    <source>
        <dbReference type="SAM" id="Phobius"/>
    </source>
</evidence>
<accession>A0AA86QT04</accession>
<evidence type="ECO:0000313" key="3">
    <source>
        <dbReference type="EMBL" id="CAL6111868.1"/>
    </source>
</evidence>